<evidence type="ECO:0000256" key="1">
    <source>
        <dbReference type="ARBA" id="ARBA00000085"/>
    </source>
</evidence>
<dbReference type="InterPro" id="IPR005467">
    <property type="entry name" value="His_kinase_dom"/>
</dbReference>
<accession>A0A371J4I8</accession>
<dbReference type="Gene3D" id="3.30.565.10">
    <property type="entry name" value="Histidine kinase-like ATPase, C-terminal domain"/>
    <property type="match status" value="1"/>
</dbReference>
<dbReference type="GO" id="GO:0005886">
    <property type="term" value="C:plasma membrane"/>
    <property type="evidence" value="ECO:0007669"/>
    <property type="project" value="UniProtKB-SubCell"/>
</dbReference>
<dbReference type="InterPro" id="IPR003661">
    <property type="entry name" value="HisK_dim/P_dom"/>
</dbReference>
<keyword evidence="4" id="KW-1003">Cell membrane</keyword>
<dbReference type="InterPro" id="IPR036890">
    <property type="entry name" value="HATPase_C_sf"/>
</dbReference>
<evidence type="ECO:0000256" key="8">
    <source>
        <dbReference type="ARBA" id="ARBA00022989"/>
    </source>
</evidence>
<dbReference type="PROSITE" id="PS50109">
    <property type="entry name" value="HIS_KIN"/>
    <property type="match status" value="1"/>
</dbReference>
<dbReference type="EC" id="2.7.13.3" evidence="3"/>
<evidence type="ECO:0000259" key="13">
    <source>
        <dbReference type="PROSITE" id="PS50109"/>
    </source>
</evidence>
<comment type="catalytic activity">
    <reaction evidence="1">
        <text>ATP + protein L-histidine = ADP + protein N-phospho-L-histidine.</text>
        <dbReference type="EC" id="2.7.13.3"/>
    </reaction>
</comment>
<keyword evidence="15" id="KW-1185">Reference proteome</keyword>
<dbReference type="GO" id="GO:0004721">
    <property type="term" value="F:phosphoprotein phosphatase activity"/>
    <property type="evidence" value="ECO:0007669"/>
    <property type="project" value="TreeGrafter"/>
</dbReference>
<dbReference type="InterPro" id="IPR003594">
    <property type="entry name" value="HATPase_dom"/>
</dbReference>
<feature type="domain" description="Histidine kinase" evidence="13">
    <location>
        <begin position="129"/>
        <end position="343"/>
    </location>
</feature>
<gene>
    <name evidence="14" type="ORF">CHL78_008975</name>
</gene>
<evidence type="ECO:0000256" key="12">
    <source>
        <dbReference type="SAM" id="Phobius"/>
    </source>
</evidence>
<dbReference type="InterPro" id="IPR036097">
    <property type="entry name" value="HisK_dim/P_sf"/>
</dbReference>
<dbReference type="InterPro" id="IPR050351">
    <property type="entry name" value="BphY/WalK/GraS-like"/>
</dbReference>
<feature type="coiled-coil region" evidence="11">
    <location>
        <begin position="106"/>
        <end position="133"/>
    </location>
</feature>
<dbReference type="PANTHER" id="PTHR45453:SF2">
    <property type="entry name" value="HISTIDINE KINASE"/>
    <property type="match status" value="1"/>
</dbReference>
<evidence type="ECO:0000256" key="11">
    <source>
        <dbReference type="SAM" id="Coils"/>
    </source>
</evidence>
<evidence type="ECO:0000256" key="7">
    <source>
        <dbReference type="ARBA" id="ARBA00022777"/>
    </source>
</evidence>
<dbReference type="OrthoDB" id="9780487at2"/>
<dbReference type="SUPFAM" id="SSF47384">
    <property type="entry name" value="Homodimeric domain of signal transducing histidine kinase"/>
    <property type="match status" value="1"/>
</dbReference>
<feature type="transmembrane region" description="Helical" evidence="12">
    <location>
        <begin position="39"/>
        <end position="61"/>
    </location>
</feature>
<evidence type="ECO:0000313" key="15">
    <source>
        <dbReference type="Proteomes" id="UP000215694"/>
    </source>
</evidence>
<dbReference type="RefSeq" id="WP_094367854.1">
    <property type="nucleotide sequence ID" value="NZ_NOJY02000012.1"/>
</dbReference>
<name>A0A371J4I8_9FIRM</name>
<keyword evidence="10 12" id="KW-0472">Membrane</keyword>
<keyword evidence="5" id="KW-0808">Transferase</keyword>
<sequence length="346" mass="40505">MVRNLVKIFSKYKIWLLVISTLNIMFGVFLWLIDAKGFIYIFPTTVIGSIMLYSFVGFRIYNIDKRKKEAILDFIENPEFNQEELCLSFSSSKEEKEMIHVIGVKLREKNDLIKQQDLNLKEYEEYIEKWAHEIKTPLALMTFVLDNRKEEISLPTYQRLEYARTKMQEDIERMLYYARVKSDHLDYLFTDILLDEICRDVIEEYKILIDEQKISINNNVKKIQVFSDKKGLSFLLRQVLSNSIKYKDIGESNSFITMSTKVNEKSGDIILTIRDNGIGVKSYDLPFLFDKGFTGDAGQQRKQSTGMGLYLAKQVADNLKIKVEVSKEYKDGFEISLLFPIIENKI</sequence>
<dbReference type="Pfam" id="PF02518">
    <property type="entry name" value="HATPase_c"/>
    <property type="match status" value="1"/>
</dbReference>
<evidence type="ECO:0000256" key="2">
    <source>
        <dbReference type="ARBA" id="ARBA00004651"/>
    </source>
</evidence>
<dbReference type="AlphaFoldDB" id="A0A371J4I8"/>
<protein>
    <recommendedName>
        <fullName evidence="3">histidine kinase</fullName>
        <ecNumber evidence="3">2.7.13.3</ecNumber>
    </recommendedName>
</protein>
<dbReference type="GO" id="GO:0016036">
    <property type="term" value="P:cellular response to phosphate starvation"/>
    <property type="evidence" value="ECO:0007669"/>
    <property type="project" value="TreeGrafter"/>
</dbReference>
<evidence type="ECO:0000256" key="9">
    <source>
        <dbReference type="ARBA" id="ARBA00023012"/>
    </source>
</evidence>
<dbReference type="EMBL" id="NOJY02000012">
    <property type="protein sequence ID" value="RDY27587.1"/>
    <property type="molecule type" value="Genomic_DNA"/>
</dbReference>
<evidence type="ECO:0000313" key="14">
    <source>
        <dbReference type="EMBL" id="RDY27587.1"/>
    </source>
</evidence>
<dbReference type="PANTHER" id="PTHR45453">
    <property type="entry name" value="PHOSPHATE REGULON SENSOR PROTEIN PHOR"/>
    <property type="match status" value="1"/>
</dbReference>
<keyword evidence="6 12" id="KW-0812">Transmembrane</keyword>
<dbReference type="SMART" id="SM00387">
    <property type="entry name" value="HATPase_c"/>
    <property type="match status" value="1"/>
</dbReference>
<evidence type="ECO:0000256" key="3">
    <source>
        <dbReference type="ARBA" id="ARBA00012438"/>
    </source>
</evidence>
<dbReference type="GO" id="GO:0000155">
    <property type="term" value="F:phosphorelay sensor kinase activity"/>
    <property type="evidence" value="ECO:0007669"/>
    <property type="project" value="InterPro"/>
</dbReference>
<evidence type="ECO:0000256" key="5">
    <source>
        <dbReference type="ARBA" id="ARBA00022679"/>
    </source>
</evidence>
<dbReference type="CDD" id="cd00082">
    <property type="entry name" value="HisKA"/>
    <property type="match status" value="1"/>
</dbReference>
<comment type="subcellular location">
    <subcellularLocation>
        <location evidence="2">Cell membrane</location>
        <topology evidence="2">Multi-pass membrane protein</topology>
    </subcellularLocation>
</comment>
<dbReference type="SUPFAM" id="SSF55874">
    <property type="entry name" value="ATPase domain of HSP90 chaperone/DNA topoisomerase II/histidine kinase"/>
    <property type="match status" value="1"/>
</dbReference>
<keyword evidence="7 14" id="KW-0418">Kinase</keyword>
<evidence type="ECO:0000256" key="10">
    <source>
        <dbReference type="ARBA" id="ARBA00023136"/>
    </source>
</evidence>
<keyword evidence="11" id="KW-0175">Coiled coil</keyword>
<evidence type="ECO:0000256" key="4">
    <source>
        <dbReference type="ARBA" id="ARBA00022475"/>
    </source>
</evidence>
<keyword evidence="8 12" id="KW-1133">Transmembrane helix</keyword>
<organism evidence="14 15">
    <name type="scientific">Romboutsia weinsteinii</name>
    <dbReference type="NCBI Taxonomy" id="2020949"/>
    <lineage>
        <taxon>Bacteria</taxon>
        <taxon>Bacillati</taxon>
        <taxon>Bacillota</taxon>
        <taxon>Clostridia</taxon>
        <taxon>Peptostreptococcales</taxon>
        <taxon>Peptostreptococcaceae</taxon>
        <taxon>Romboutsia</taxon>
    </lineage>
</organism>
<comment type="caution">
    <text evidence="14">The sequence shown here is derived from an EMBL/GenBank/DDBJ whole genome shotgun (WGS) entry which is preliminary data.</text>
</comment>
<keyword evidence="9" id="KW-0902">Two-component regulatory system</keyword>
<reference evidence="14 15" key="1">
    <citation type="journal article" date="2017" name="Genome Announc.">
        <title>Draft Genome Sequence of Romboutsia weinsteinii sp. nov. Strain CCRI-19649(T) Isolated from Surface Water.</title>
        <authorList>
            <person name="Maheux A.F."/>
            <person name="Boudreau D.K."/>
            <person name="Berube E."/>
            <person name="Boissinot M."/>
            <person name="Cantin P."/>
            <person name="Raymond F."/>
            <person name="Corbeil J."/>
            <person name="Omar R.F."/>
            <person name="Bergeron M.G."/>
        </authorList>
    </citation>
    <scope>NUCLEOTIDE SEQUENCE [LARGE SCALE GENOMIC DNA]</scope>
    <source>
        <strain evidence="14 15">CCRI-19649</strain>
    </source>
</reference>
<dbReference type="Proteomes" id="UP000215694">
    <property type="component" value="Unassembled WGS sequence"/>
</dbReference>
<evidence type="ECO:0000256" key="6">
    <source>
        <dbReference type="ARBA" id="ARBA00022692"/>
    </source>
</evidence>
<proteinExistence type="predicted"/>
<feature type="transmembrane region" description="Helical" evidence="12">
    <location>
        <begin position="12"/>
        <end position="33"/>
    </location>
</feature>